<dbReference type="AlphaFoldDB" id="A0A0T5NUT7"/>
<dbReference type="Gene3D" id="3.40.640.10">
    <property type="entry name" value="Type I PLP-dependent aspartate aminotransferase-like (Major domain)"/>
    <property type="match status" value="1"/>
</dbReference>
<dbReference type="GO" id="GO:0030170">
    <property type="term" value="F:pyridoxal phosphate binding"/>
    <property type="evidence" value="ECO:0007669"/>
    <property type="project" value="InterPro"/>
</dbReference>
<dbReference type="SUPFAM" id="SSF53383">
    <property type="entry name" value="PLP-dependent transferases"/>
    <property type="match status" value="1"/>
</dbReference>
<dbReference type="InterPro" id="IPR015421">
    <property type="entry name" value="PyrdxlP-dep_Trfase_major"/>
</dbReference>
<keyword evidence="3" id="KW-1185">Reference proteome</keyword>
<dbReference type="InterPro" id="IPR015422">
    <property type="entry name" value="PyrdxlP-dep_Trfase_small"/>
</dbReference>
<feature type="domain" description="Aminotransferase class I/classII large" evidence="1">
    <location>
        <begin position="48"/>
        <end position="343"/>
    </location>
</feature>
<reference evidence="2 3" key="1">
    <citation type="submission" date="2015-04" db="EMBL/GenBank/DDBJ databases">
        <title>The draft genome sequence of Roseovarius sp.R12b.</title>
        <authorList>
            <person name="Li G."/>
            <person name="Lai Q."/>
            <person name="Shao Z."/>
            <person name="Yan P."/>
        </authorList>
    </citation>
    <scope>NUCLEOTIDE SEQUENCE [LARGE SCALE GENOMIC DNA]</scope>
    <source>
        <strain evidence="2 3">R12B</strain>
    </source>
</reference>
<comment type="caution">
    <text evidence="2">The sequence shown here is derived from an EMBL/GenBank/DDBJ whole genome shotgun (WGS) entry which is preliminary data.</text>
</comment>
<dbReference type="GO" id="GO:0008483">
    <property type="term" value="F:transaminase activity"/>
    <property type="evidence" value="ECO:0007669"/>
    <property type="project" value="UniProtKB-KW"/>
</dbReference>
<dbReference type="InterPro" id="IPR015424">
    <property type="entry name" value="PyrdxlP-dep_Trfase"/>
</dbReference>
<evidence type="ECO:0000313" key="2">
    <source>
        <dbReference type="EMBL" id="KRS12588.1"/>
    </source>
</evidence>
<dbReference type="Proteomes" id="UP000051295">
    <property type="component" value="Unassembled WGS sequence"/>
</dbReference>
<name>A0A0T5NUT7_9RHOB</name>
<dbReference type="Pfam" id="PF00155">
    <property type="entry name" value="Aminotran_1_2"/>
    <property type="match status" value="1"/>
</dbReference>
<proteinExistence type="predicted"/>
<evidence type="ECO:0000259" key="1">
    <source>
        <dbReference type="Pfam" id="PF00155"/>
    </source>
</evidence>
<dbReference type="PANTHER" id="PTHR43510:SF1">
    <property type="entry name" value="AMINOTRANSFERASE FUNCTION, HYPOTHETICAL (EUROFUNG)"/>
    <property type="match status" value="1"/>
</dbReference>
<sequence length="377" mass="41998">MTTLPDFRLETHFAKWEFKARHHMTASDAESMSLPELLAMASPEDREGFENMWLGYTETFGAPDLRAAIAATYADQSADNILCFAGASEGIFAANTVLLDADSHAIVVTPNYQSHESLPLAICEATGVPLDPYDNWSLDIDRVREAIRPNTRLLTINFPHNPTGAILPRDRYDALITLCRQHGIWILHDEIFNGLGPSDADHLPFIADVYERGLSLGVMSKSYGLPGLRVGWIACQDREVLSRMERMKHYLSICNSGPSERLALIALKNRAKILARNCAIVDENLPKWDAFFARHPDLFEWQRPDGACMGFPRYLGTDGVEEFARKLVEQAGVLLLPSTIYRSDLGPTPIDRFRLGFGRRGLDDGLAAMEAHLARAG</sequence>
<dbReference type="Gene3D" id="3.90.1150.10">
    <property type="entry name" value="Aspartate Aminotransferase, domain 1"/>
    <property type="match status" value="1"/>
</dbReference>
<dbReference type="PATRIC" id="fig|1641875.4.peg.4604"/>
<dbReference type="PANTHER" id="PTHR43510">
    <property type="entry name" value="AMINOTRANSFERASE FUNCTION, HYPOTHETICAL (EUROFUNG)"/>
    <property type="match status" value="1"/>
</dbReference>
<dbReference type="STRING" id="1641875.XM53_10910"/>
<dbReference type="InterPro" id="IPR004839">
    <property type="entry name" value="Aminotransferase_I/II_large"/>
</dbReference>
<protein>
    <submittedName>
        <fullName evidence="2">Aminotransferase</fullName>
    </submittedName>
</protein>
<dbReference type="RefSeq" id="WP_057793204.1">
    <property type="nucleotide sequence ID" value="NZ_LAXJ01000009.1"/>
</dbReference>
<organism evidence="2 3">
    <name type="scientific">Roseovarius atlanticus</name>
    <dbReference type="NCBI Taxonomy" id="1641875"/>
    <lineage>
        <taxon>Bacteria</taxon>
        <taxon>Pseudomonadati</taxon>
        <taxon>Pseudomonadota</taxon>
        <taxon>Alphaproteobacteria</taxon>
        <taxon>Rhodobacterales</taxon>
        <taxon>Roseobacteraceae</taxon>
        <taxon>Roseovarius</taxon>
    </lineage>
</organism>
<accession>A0A0T5NUT7</accession>
<evidence type="ECO:0000313" key="3">
    <source>
        <dbReference type="Proteomes" id="UP000051295"/>
    </source>
</evidence>
<keyword evidence="2" id="KW-0808">Transferase</keyword>
<dbReference type="CDD" id="cd00609">
    <property type="entry name" value="AAT_like"/>
    <property type="match status" value="1"/>
</dbReference>
<dbReference type="EMBL" id="LAXJ01000009">
    <property type="protein sequence ID" value="KRS12588.1"/>
    <property type="molecule type" value="Genomic_DNA"/>
</dbReference>
<keyword evidence="2" id="KW-0032">Aminotransferase</keyword>
<dbReference type="OrthoDB" id="9803354at2"/>
<gene>
    <name evidence="2" type="ORF">XM53_10910</name>
</gene>